<dbReference type="Gene3D" id="3.40.50.300">
    <property type="entry name" value="P-loop containing nucleotide triphosphate hydrolases"/>
    <property type="match status" value="1"/>
</dbReference>
<dbReference type="InParanoid" id="G0QJY2"/>
<dbReference type="Gene3D" id="1.20.272.10">
    <property type="match status" value="1"/>
</dbReference>
<dbReference type="FunCoup" id="G0QJY2">
    <property type="interactions" value="336"/>
</dbReference>
<dbReference type="eggNOG" id="KOG0991">
    <property type="taxonomic scope" value="Eukaryota"/>
</dbReference>
<dbReference type="GO" id="GO:0003689">
    <property type="term" value="F:DNA clamp loader activity"/>
    <property type="evidence" value="ECO:0007669"/>
    <property type="project" value="TreeGrafter"/>
</dbReference>
<evidence type="ECO:0000256" key="3">
    <source>
        <dbReference type="ARBA" id="ARBA00022741"/>
    </source>
</evidence>
<feature type="domain" description="AAA+ ATPase" evidence="5">
    <location>
        <begin position="36"/>
        <end position="168"/>
    </location>
</feature>
<dbReference type="CDD" id="cd18140">
    <property type="entry name" value="HLD_clamp_RFC"/>
    <property type="match status" value="1"/>
</dbReference>
<dbReference type="OrthoDB" id="4199794at2759"/>
<dbReference type="EMBL" id="GL983108">
    <property type="protein sequence ID" value="EGR34473.1"/>
    <property type="molecule type" value="Genomic_DNA"/>
</dbReference>
<evidence type="ECO:0000256" key="1">
    <source>
        <dbReference type="ARBA" id="ARBA00005378"/>
    </source>
</evidence>
<dbReference type="GO" id="GO:0005634">
    <property type="term" value="C:nucleus"/>
    <property type="evidence" value="ECO:0007669"/>
    <property type="project" value="TreeGrafter"/>
</dbReference>
<dbReference type="GO" id="GO:0005524">
    <property type="term" value="F:ATP binding"/>
    <property type="evidence" value="ECO:0007669"/>
    <property type="project" value="UniProtKB-KW"/>
</dbReference>
<dbReference type="InterPro" id="IPR003959">
    <property type="entry name" value="ATPase_AAA_core"/>
</dbReference>
<dbReference type="OMA" id="SCNYSSQ"/>
<dbReference type="GO" id="GO:0016887">
    <property type="term" value="F:ATP hydrolysis activity"/>
    <property type="evidence" value="ECO:0007669"/>
    <property type="project" value="InterPro"/>
</dbReference>
<dbReference type="InterPro" id="IPR003593">
    <property type="entry name" value="AAA+_ATPase"/>
</dbReference>
<dbReference type="InterPro" id="IPR008921">
    <property type="entry name" value="DNA_pol3_clamp-load_cplx_C"/>
</dbReference>
<dbReference type="GO" id="GO:0003677">
    <property type="term" value="F:DNA binding"/>
    <property type="evidence" value="ECO:0007669"/>
    <property type="project" value="InterPro"/>
</dbReference>
<dbReference type="AlphaFoldDB" id="G0QJY2"/>
<dbReference type="Pfam" id="PF08542">
    <property type="entry name" value="Rep_fac_C"/>
    <property type="match status" value="1"/>
</dbReference>
<dbReference type="GO" id="GO:0003887">
    <property type="term" value="F:DNA-directed DNA polymerase activity"/>
    <property type="evidence" value="ECO:0007669"/>
    <property type="project" value="UniProtKB-EC"/>
</dbReference>
<dbReference type="STRING" id="857967.G0QJY2"/>
<dbReference type="GO" id="GO:0006261">
    <property type="term" value="P:DNA-templated DNA replication"/>
    <property type="evidence" value="ECO:0007669"/>
    <property type="project" value="TreeGrafter"/>
</dbReference>
<comment type="similarity">
    <text evidence="1">Belongs to the activator 1 small subunits family.</text>
</comment>
<dbReference type="PANTHER" id="PTHR11669:SF5">
    <property type="entry name" value="REPLICATION FACTOR C SUBUNIT 2"/>
    <property type="match status" value="1"/>
</dbReference>
<dbReference type="Gene3D" id="1.10.8.60">
    <property type="match status" value="1"/>
</dbReference>
<gene>
    <name evidence="6" type="ORF">IMG5_010410</name>
</gene>
<keyword evidence="2" id="KW-0235">DNA replication</keyword>
<evidence type="ECO:0000313" key="6">
    <source>
        <dbReference type="EMBL" id="EGR34473.1"/>
    </source>
</evidence>
<dbReference type="GO" id="GO:0006281">
    <property type="term" value="P:DNA repair"/>
    <property type="evidence" value="ECO:0007669"/>
    <property type="project" value="TreeGrafter"/>
</dbReference>
<protein>
    <submittedName>
        <fullName evidence="6">Replication factor C, activator 1, putative</fullName>
        <ecNumber evidence="6">2.7.7.7</ecNumber>
    </submittedName>
</protein>
<dbReference type="FunFam" id="1.10.8.60:FF:000012">
    <property type="entry name" value="Replication factor C subunit 4"/>
    <property type="match status" value="1"/>
</dbReference>
<organism evidence="6 7">
    <name type="scientific">Ichthyophthirius multifiliis</name>
    <name type="common">White spot disease agent</name>
    <name type="synonym">Ich</name>
    <dbReference type="NCBI Taxonomy" id="5932"/>
    <lineage>
        <taxon>Eukaryota</taxon>
        <taxon>Sar</taxon>
        <taxon>Alveolata</taxon>
        <taxon>Ciliophora</taxon>
        <taxon>Intramacronucleata</taxon>
        <taxon>Oligohymenophorea</taxon>
        <taxon>Hymenostomatida</taxon>
        <taxon>Ophryoglenina</taxon>
        <taxon>Ichthyophthirius</taxon>
    </lineage>
</organism>
<dbReference type="FunFam" id="3.40.50.300:FF:000952">
    <property type="entry name" value="Replication factor C subunit 2"/>
    <property type="match status" value="1"/>
</dbReference>
<sequence length="322" mass="36379">MDQQIWLEKYRPKTLEDIQGNEDALIKLRTISKEGNIPNMILVGPPGIGKTSSVLCLAKTLLGDLISSCCLELNASDERGIDVVRDKIKSFAQKKANLRPGLHKIIILDEADSLTEGAQQALRMIISDYADTTRFMLSCNDSSKLIDAIQSRCAILRFTKLNDAQVLNRIQEIIKLENIPFDKSGLEALLFTTEGDMRQAINNLQATFTAFGFLNRENVFKVCDVPNIEMLQQALLECSNGNFHSAQLKVYPLWEEGYTAYDLVNNLYKLVFNLPIEKNLQYEFLREMAFLKMKVLEGLPTFVQISGYLAKISQIANNMKNK</sequence>
<evidence type="ECO:0000259" key="5">
    <source>
        <dbReference type="SMART" id="SM00382"/>
    </source>
</evidence>
<dbReference type="GO" id="GO:0005663">
    <property type="term" value="C:DNA replication factor C complex"/>
    <property type="evidence" value="ECO:0007669"/>
    <property type="project" value="TreeGrafter"/>
</dbReference>
<dbReference type="SUPFAM" id="SSF52540">
    <property type="entry name" value="P-loop containing nucleoside triphosphate hydrolases"/>
    <property type="match status" value="1"/>
</dbReference>
<keyword evidence="6" id="KW-0808">Transferase</keyword>
<reference evidence="6 7" key="1">
    <citation type="submission" date="2011-07" db="EMBL/GenBank/DDBJ databases">
        <authorList>
            <person name="Coyne R."/>
            <person name="Brami D."/>
            <person name="Johnson J."/>
            <person name="Hostetler J."/>
            <person name="Hannick L."/>
            <person name="Clark T."/>
            <person name="Cassidy-Hanley D."/>
            <person name="Inman J."/>
        </authorList>
    </citation>
    <scope>NUCLEOTIDE SEQUENCE [LARGE SCALE GENOMIC DNA]</scope>
    <source>
        <strain evidence="6 7">G5</strain>
    </source>
</reference>
<evidence type="ECO:0000256" key="2">
    <source>
        <dbReference type="ARBA" id="ARBA00022705"/>
    </source>
</evidence>
<dbReference type="SUPFAM" id="SSF48019">
    <property type="entry name" value="post-AAA+ oligomerization domain-like"/>
    <property type="match status" value="1"/>
</dbReference>
<dbReference type="GeneID" id="14910667"/>
<dbReference type="PANTHER" id="PTHR11669">
    <property type="entry name" value="REPLICATION FACTOR C / DNA POLYMERASE III GAMMA-TAU SUBUNIT"/>
    <property type="match status" value="1"/>
</dbReference>
<dbReference type="NCBIfam" id="NF001679">
    <property type="entry name" value="PRK00440.1"/>
    <property type="match status" value="1"/>
</dbReference>
<keyword evidence="4" id="KW-0067">ATP-binding</keyword>
<name>G0QJY2_ICHMU</name>
<accession>G0QJY2</accession>
<dbReference type="RefSeq" id="XP_004039777.1">
    <property type="nucleotide sequence ID" value="XM_004039729.1"/>
</dbReference>
<dbReference type="InterPro" id="IPR047854">
    <property type="entry name" value="RFC_lid"/>
</dbReference>
<evidence type="ECO:0000256" key="4">
    <source>
        <dbReference type="ARBA" id="ARBA00022840"/>
    </source>
</evidence>
<dbReference type="InterPro" id="IPR027417">
    <property type="entry name" value="P-loop_NTPase"/>
</dbReference>
<keyword evidence="3" id="KW-0547">Nucleotide-binding</keyword>
<dbReference type="Proteomes" id="UP000008983">
    <property type="component" value="Unassembled WGS sequence"/>
</dbReference>
<dbReference type="InterPro" id="IPR050238">
    <property type="entry name" value="DNA_Rep/Repair_Clamp_Loader"/>
</dbReference>
<dbReference type="EC" id="2.7.7.7" evidence="6"/>
<dbReference type="InterPro" id="IPR013748">
    <property type="entry name" value="Rep_factorC_C"/>
</dbReference>
<dbReference type="SMART" id="SM00382">
    <property type="entry name" value="AAA"/>
    <property type="match status" value="1"/>
</dbReference>
<dbReference type="Pfam" id="PF00004">
    <property type="entry name" value="AAA"/>
    <property type="match status" value="1"/>
</dbReference>
<proteinExistence type="inferred from homology"/>
<dbReference type="CDD" id="cd00009">
    <property type="entry name" value="AAA"/>
    <property type="match status" value="1"/>
</dbReference>
<keyword evidence="7" id="KW-1185">Reference proteome</keyword>
<keyword evidence="6" id="KW-0548">Nucleotidyltransferase</keyword>
<evidence type="ECO:0000313" key="7">
    <source>
        <dbReference type="Proteomes" id="UP000008983"/>
    </source>
</evidence>